<dbReference type="Proteomes" id="UP001596087">
    <property type="component" value="Unassembled WGS sequence"/>
</dbReference>
<protein>
    <submittedName>
        <fullName evidence="2">Uncharacterized protein</fullName>
    </submittedName>
</protein>
<keyword evidence="3" id="KW-1185">Reference proteome</keyword>
<evidence type="ECO:0000313" key="2">
    <source>
        <dbReference type="EMBL" id="MFC5177060.1"/>
    </source>
</evidence>
<feature type="signal peptide" evidence="1">
    <location>
        <begin position="1"/>
        <end position="22"/>
    </location>
</feature>
<evidence type="ECO:0000256" key="1">
    <source>
        <dbReference type="SAM" id="SignalP"/>
    </source>
</evidence>
<keyword evidence="1" id="KW-0732">Signal</keyword>
<accession>A0ABW0BIX0</accession>
<dbReference type="RefSeq" id="WP_378589798.1">
    <property type="nucleotide sequence ID" value="NZ_JBHSKD010000009.1"/>
</dbReference>
<sequence length="167" mass="17452">MTMKRVAAALVLGMVATLGAVAAPAANANEIGYQGCTPGYWKNHTDSWQEATTASLFSNKFGSADEGPATGQSGWLAGKTFLQTLQAKGGADLAGAEQILSRAATAAYLNAATEGLGYPWRRASEGLDGRPPLVPTVRHTLNTGTREDMIALATWLDNDNNLGCPLN</sequence>
<comment type="caution">
    <text evidence="2">The sequence shown here is derived from an EMBL/GenBank/DDBJ whole genome shotgun (WGS) entry which is preliminary data.</text>
</comment>
<gene>
    <name evidence="2" type="ORF">ACFPGP_10280</name>
</gene>
<name>A0ABW0BIX0_9ACTN</name>
<evidence type="ECO:0000313" key="3">
    <source>
        <dbReference type="Proteomes" id="UP001596087"/>
    </source>
</evidence>
<dbReference type="EMBL" id="JBHSKD010000009">
    <property type="protein sequence ID" value="MFC5177060.1"/>
    <property type="molecule type" value="Genomic_DNA"/>
</dbReference>
<organism evidence="2 3">
    <name type="scientific">Nocardioides taihuensis</name>
    <dbReference type="NCBI Taxonomy" id="1835606"/>
    <lineage>
        <taxon>Bacteria</taxon>
        <taxon>Bacillati</taxon>
        <taxon>Actinomycetota</taxon>
        <taxon>Actinomycetes</taxon>
        <taxon>Propionibacteriales</taxon>
        <taxon>Nocardioidaceae</taxon>
        <taxon>Nocardioides</taxon>
    </lineage>
</organism>
<feature type="chain" id="PRO_5045298736" evidence="1">
    <location>
        <begin position="23"/>
        <end position="167"/>
    </location>
</feature>
<reference evidence="3" key="1">
    <citation type="journal article" date="2019" name="Int. J. Syst. Evol. Microbiol.">
        <title>The Global Catalogue of Microorganisms (GCM) 10K type strain sequencing project: providing services to taxonomists for standard genome sequencing and annotation.</title>
        <authorList>
            <consortium name="The Broad Institute Genomics Platform"/>
            <consortium name="The Broad Institute Genome Sequencing Center for Infectious Disease"/>
            <person name="Wu L."/>
            <person name="Ma J."/>
        </authorList>
    </citation>
    <scope>NUCLEOTIDE SEQUENCE [LARGE SCALE GENOMIC DNA]</scope>
    <source>
        <strain evidence="3">DFY41</strain>
    </source>
</reference>
<proteinExistence type="predicted"/>